<sequence length="873" mass="99735">MGNKQEELEMCVCLQGYDLIGIRETWWDSSYDWSVGMEGYRLFRKDRQGRRGGGVTLYVNDQLECMELHLGMEEELTESLWVRIKGSAGTGDIIVGVCYRPPDQGDRADEALYRQIGAASHSQALVLMGDFNHPDICWRDNRAEHKRSRKFLECVEDKFLLQVIEEPTRRGAMLDLVLTNKEGLVGDVKLKGSLGCSDHEMVEFRILRAARRARSKLTTLDFRRADFGLFRDLLGRIPWDKALEGRGAQDSWLIFKGHLLQAQERCSPTKRKSGKSTKRPPWMNKEVLGKVKHKKEAYRGWKQGQVAWEEYRETVQAAREQVRKAKALTEISLARDVKDNKKSFYRYVSDKRRTRENVGPLRNETGDLVTQDMEKAEVLDDFFASVFTGKCLSHTAQVTEGKGRDWENAEPPTVGEDQVQEYLRNLKMRKSMGPDELHPRVLRELADEMARPLSIIFQKSWQSGEVPTDWKRGNITPIFKKGKKEDPGNYRPVGLTSVPGKIMEQTLLETMLRHMEKKEVIGDSQHGFTRGKSCLTNLVTFYDGVTALVAKGRAADIICLDLCKAFDTVPHDILVSTLERHGFDGWTTRWIRNWLDGCTQRVVVNGSMSKWRSVTSGLPQGSVLGPALSNIFVGDMDSGMECTLSEFADDTKLCGVVDTLEGRDAVQRDLDRLERWARANRMKFNKAKCKVLHVGRCNPKHDYRLGEEWVESSPEEKDLGVLIDEKLNMSRQCALAAQKANRVLGCIKRGVTSRSREVMLPLYSALVRPHLEYCVQLWGPQYNKDMDLLERVQRRATKLIKGLEHLSYEDRLRELGSFSLEKRWLRGDLIVAFQYLKGAYRKDGMTMISQIMLDFCSMPGTFKVDSTGNAEEE</sequence>
<dbReference type="SUPFAM" id="SSF56219">
    <property type="entry name" value="DNase I-like"/>
    <property type="match status" value="1"/>
</dbReference>
<dbReference type="PROSITE" id="PS50878">
    <property type="entry name" value="RT_POL"/>
    <property type="match status" value="1"/>
</dbReference>
<dbReference type="PANTHER" id="PTHR33395">
    <property type="entry name" value="TRANSCRIPTASE, PUTATIVE-RELATED-RELATED"/>
    <property type="match status" value="1"/>
</dbReference>
<protein>
    <submittedName>
        <fullName evidence="2">Mitochondrial enolase superfamily member 1</fullName>
    </submittedName>
</protein>
<dbReference type="Gene3D" id="3.60.10.10">
    <property type="entry name" value="Endonuclease/exonuclease/phosphatase"/>
    <property type="match status" value="1"/>
</dbReference>
<dbReference type="InterPro" id="IPR036691">
    <property type="entry name" value="Endo/exonu/phosph_ase_sf"/>
</dbReference>
<comment type="caution">
    <text evidence="2">The sequence shown here is derived from an EMBL/GenBank/DDBJ whole genome shotgun (WGS) entry which is preliminary data.</text>
</comment>
<dbReference type="Pfam" id="PF00078">
    <property type="entry name" value="RVT_1"/>
    <property type="match status" value="1"/>
</dbReference>
<reference evidence="2 3" key="1">
    <citation type="submission" date="2024-06" db="EMBL/GenBank/DDBJ databases">
        <title>The draft genome of Grus japonensis, version 3.</title>
        <authorList>
            <person name="Nabeshima K."/>
            <person name="Suzuki S."/>
            <person name="Onuma M."/>
        </authorList>
    </citation>
    <scope>NUCLEOTIDE SEQUENCE [LARGE SCALE GENOMIC DNA]</scope>
    <source>
        <strain evidence="2 3">451A</strain>
    </source>
</reference>
<feature type="domain" description="Reverse transcriptase" evidence="1">
    <location>
        <begin position="459"/>
        <end position="723"/>
    </location>
</feature>
<dbReference type="SUPFAM" id="SSF56672">
    <property type="entry name" value="DNA/RNA polymerases"/>
    <property type="match status" value="1"/>
</dbReference>
<name>A0ABC9YKW3_GRUJA</name>
<dbReference type="InterPro" id="IPR043502">
    <property type="entry name" value="DNA/RNA_pol_sf"/>
</dbReference>
<accession>A0ABC9YKW3</accession>
<dbReference type="EMBL" id="BAAFJT010000363">
    <property type="protein sequence ID" value="GAB0210379.1"/>
    <property type="molecule type" value="Genomic_DNA"/>
</dbReference>
<evidence type="ECO:0000313" key="2">
    <source>
        <dbReference type="EMBL" id="GAB0210379.1"/>
    </source>
</evidence>
<dbReference type="Pfam" id="PF14529">
    <property type="entry name" value="Exo_endo_phos_2"/>
    <property type="match status" value="1"/>
</dbReference>
<dbReference type="Proteomes" id="UP001623348">
    <property type="component" value="Unassembled WGS sequence"/>
</dbReference>
<proteinExistence type="predicted"/>
<gene>
    <name evidence="2" type="ORF">GRJ2_003503700</name>
</gene>
<dbReference type="InterPro" id="IPR005135">
    <property type="entry name" value="Endo/exonuclease/phosphatase"/>
</dbReference>
<dbReference type="PANTHER" id="PTHR33395:SF22">
    <property type="entry name" value="REVERSE TRANSCRIPTASE DOMAIN-CONTAINING PROTEIN"/>
    <property type="match status" value="1"/>
</dbReference>
<organism evidence="2 3">
    <name type="scientific">Grus japonensis</name>
    <name type="common">Japanese crane</name>
    <name type="synonym">Red-crowned crane</name>
    <dbReference type="NCBI Taxonomy" id="30415"/>
    <lineage>
        <taxon>Eukaryota</taxon>
        <taxon>Metazoa</taxon>
        <taxon>Chordata</taxon>
        <taxon>Craniata</taxon>
        <taxon>Vertebrata</taxon>
        <taxon>Euteleostomi</taxon>
        <taxon>Archelosauria</taxon>
        <taxon>Archosauria</taxon>
        <taxon>Dinosauria</taxon>
        <taxon>Saurischia</taxon>
        <taxon>Theropoda</taxon>
        <taxon>Coelurosauria</taxon>
        <taxon>Aves</taxon>
        <taxon>Neognathae</taxon>
        <taxon>Neoaves</taxon>
        <taxon>Gruiformes</taxon>
        <taxon>Gruidae</taxon>
        <taxon>Grus</taxon>
    </lineage>
</organism>
<keyword evidence="3" id="KW-1185">Reference proteome</keyword>
<dbReference type="AlphaFoldDB" id="A0ABC9YKW3"/>
<evidence type="ECO:0000313" key="3">
    <source>
        <dbReference type="Proteomes" id="UP001623348"/>
    </source>
</evidence>
<dbReference type="InterPro" id="IPR000477">
    <property type="entry name" value="RT_dom"/>
</dbReference>
<evidence type="ECO:0000259" key="1">
    <source>
        <dbReference type="PROSITE" id="PS50878"/>
    </source>
</evidence>
<dbReference type="CDD" id="cd01650">
    <property type="entry name" value="RT_nLTR_like"/>
    <property type="match status" value="1"/>
</dbReference>